<reference evidence="1" key="1">
    <citation type="journal article" date="2021" name="New Phytol.">
        <title>Evolutionary innovations through gain and loss of genes in the ectomycorrhizal Boletales.</title>
        <authorList>
            <person name="Wu G."/>
            <person name="Miyauchi S."/>
            <person name="Morin E."/>
            <person name="Kuo A."/>
            <person name="Drula E."/>
            <person name="Varga T."/>
            <person name="Kohler A."/>
            <person name="Feng B."/>
            <person name="Cao Y."/>
            <person name="Lipzen A."/>
            <person name="Daum C."/>
            <person name="Hundley H."/>
            <person name="Pangilinan J."/>
            <person name="Johnson J."/>
            <person name="Barry K."/>
            <person name="LaButti K."/>
            <person name="Ng V."/>
            <person name="Ahrendt S."/>
            <person name="Min B."/>
            <person name="Choi I.G."/>
            <person name="Park H."/>
            <person name="Plett J.M."/>
            <person name="Magnuson J."/>
            <person name="Spatafora J.W."/>
            <person name="Nagy L.G."/>
            <person name="Henrissat B."/>
            <person name="Grigoriev I.V."/>
            <person name="Yang Z.L."/>
            <person name="Xu J."/>
            <person name="Martin F.M."/>
        </authorList>
    </citation>
    <scope>NUCLEOTIDE SEQUENCE</scope>
    <source>
        <strain evidence="1">KUC20120723A-06</strain>
    </source>
</reference>
<gene>
    <name evidence="1" type="ORF">BV22DRAFT_1026823</name>
</gene>
<protein>
    <submittedName>
        <fullName evidence="1">Uncharacterized protein</fullName>
    </submittedName>
</protein>
<evidence type="ECO:0000313" key="2">
    <source>
        <dbReference type="Proteomes" id="UP000790709"/>
    </source>
</evidence>
<keyword evidence="2" id="KW-1185">Reference proteome</keyword>
<proteinExistence type="predicted"/>
<organism evidence="1 2">
    <name type="scientific">Leucogyrophana mollusca</name>
    <dbReference type="NCBI Taxonomy" id="85980"/>
    <lineage>
        <taxon>Eukaryota</taxon>
        <taxon>Fungi</taxon>
        <taxon>Dikarya</taxon>
        <taxon>Basidiomycota</taxon>
        <taxon>Agaricomycotina</taxon>
        <taxon>Agaricomycetes</taxon>
        <taxon>Agaricomycetidae</taxon>
        <taxon>Boletales</taxon>
        <taxon>Boletales incertae sedis</taxon>
        <taxon>Leucogyrophana</taxon>
    </lineage>
</organism>
<comment type="caution">
    <text evidence="1">The sequence shown here is derived from an EMBL/GenBank/DDBJ whole genome shotgun (WGS) entry which is preliminary data.</text>
</comment>
<name>A0ACB8AXR2_9AGAM</name>
<dbReference type="Proteomes" id="UP000790709">
    <property type="component" value="Unassembled WGS sequence"/>
</dbReference>
<sequence length="122" mass="13981">MVPVAADDRSGPATRRDEYLKGARTLLENWRYNTWMETYSHVPYGPEGLLPDLIINKIAYSTRLRSVEDLIGIGWSPSRAQRHGLEVVGMLEEYDRKHQRTRAAEQAQKAEAKRLATEQKKA</sequence>
<dbReference type="EMBL" id="MU267188">
    <property type="protein sequence ID" value="KAH7917207.1"/>
    <property type="molecule type" value="Genomic_DNA"/>
</dbReference>
<accession>A0ACB8AXR2</accession>
<feature type="non-terminal residue" evidence="1">
    <location>
        <position position="122"/>
    </location>
</feature>
<evidence type="ECO:0000313" key="1">
    <source>
        <dbReference type="EMBL" id="KAH7917207.1"/>
    </source>
</evidence>